<name>A0A7Z0DAS4_9ACTN</name>
<dbReference type="InterPro" id="IPR007391">
    <property type="entry name" value="Vancomycin_resist_VanW"/>
</dbReference>
<dbReference type="EMBL" id="JACBZS010000001">
    <property type="protein sequence ID" value="NYI71937.1"/>
    <property type="molecule type" value="Genomic_DNA"/>
</dbReference>
<evidence type="ECO:0000313" key="5">
    <source>
        <dbReference type="Proteomes" id="UP000527616"/>
    </source>
</evidence>
<evidence type="ECO:0000313" key="4">
    <source>
        <dbReference type="EMBL" id="NYI71937.1"/>
    </source>
</evidence>
<dbReference type="InterPro" id="IPR022029">
    <property type="entry name" value="YoaR-like_PG-bd"/>
</dbReference>
<dbReference type="Proteomes" id="UP000527616">
    <property type="component" value="Unassembled WGS sequence"/>
</dbReference>
<dbReference type="Pfam" id="PF04294">
    <property type="entry name" value="VanW"/>
    <property type="match status" value="1"/>
</dbReference>
<dbReference type="Pfam" id="PF12229">
    <property type="entry name" value="PG_binding_4"/>
    <property type="match status" value="2"/>
</dbReference>
<gene>
    <name evidence="4" type="ORF">GGQ54_002497</name>
</gene>
<accession>A0A7Z0DAS4</accession>
<dbReference type="PANTHER" id="PTHR35788">
    <property type="entry name" value="EXPORTED PROTEIN-RELATED"/>
    <property type="match status" value="1"/>
</dbReference>
<protein>
    <submittedName>
        <fullName evidence="4">Vancomycin resistance protein YoaR</fullName>
    </submittedName>
</protein>
<evidence type="ECO:0000256" key="2">
    <source>
        <dbReference type="SAM" id="Phobius"/>
    </source>
</evidence>
<feature type="domain" description="YoaR-like putative peptidoglycan binding" evidence="3">
    <location>
        <begin position="259"/>
        <end position="338"/>
    </location>
</feature>
<dbReference type="InterPro" id="IPR052913">
    <property type="entry name" value="Glycopeptide_resist_protein"/>
</dbReference>
<feature type="transmembrane region" description="Helical" evidence="2">
    <location>
        <begin position="23"/>
        <end position="47"/>
    </location>
</feature>
<keyword evidence="5" id="KW-1185">Reference proteome</keyword>
<dbReference type="PANTHER" id="PTHR35788:SF1">
    <property type="entry name" value="EXPORTED PROTEIN"/>
    <property type="match status" value="1"/>
</dbReference>
<keyword evidence="2" id="KW-0812">Transmembrane</keyword>
<evidence type="ECO:0000259" key="3">
    <source>
        <dbReference type="Pfam" id="PF12229"/>
    </source>
</evidence>
<feature type="domain" description="YoaR-like putative peptidoglycan binding" evidence="3">
    <location>
        <begin position="96"/>
        <end position="202"/>
    </location>
</feature>
<keyword evidence="2" id="KW-0472">Membrane</keyword>
<sequence>MTTTTKAGSRPDPSRDKPRRRGWVVGLVVALFVLALGGLYLAGYLAAGDVVPRNASVAGISLGGLPRAEANDKLRAELAEAESAELELRAGEKTATVKPADAGLAIDYEATLAATGVGRSASPAHILRVLTGGGATEPVVAVDEAALTAAVDAAAKQLDTEPKDASIKFDVPREGAPKIVKEPGQQSVRVDRAAAAEELRSAYLTATTVPVTAAVQDPDISTAEVEQLATEWAEPAISGPITAKTDKGEFKVTERAIAKSTRFEAVDGAPKARIDAKELRSQTNPEITKNVKLSKPQDAGFRFEGGRPVVTKSKDGDDIMPDKLLAAVEPVVTKSEGRSIEVPIDQAKAELDAAAAEKLGVKEVVGEFTTRFPHADYRNANIGRAAEVLTGVLIKPDETFSFNETVGERTTANGFVEGTIISNGRFVKETGGGVSQSVTTLYNAGFFAGLEDVEHWPHTLYIDRYPVGREATVAWGSKDLKIKNNTPYGVVIQGIINKSTPGNRGSITFKMWSTKYYEVKTAEPRKSDFYTDPPTTDSSSSCQPQGEVPGFTATYWRELYRDGKLAKPRENYSWRYYATREVTCN</sequence>
<comment type="caution">
    <text evidence="4">The sequence shown here is derived from an EMBL/GenBank/DDBJ whole genome shotgun (WGS) entry which is preliminary data.</text>
</comment>
<evidence type="ECO:0000256" key="1">
    <source>
        <dbReference type="SAM" id="MobiDB-lite"/>
    </source>
</evidence>
<keyword evidence="2" id="KW-1133">Transmembrane helix</keyword>
<dbReference type="AlphaFoldDB" id="A0A7Z0DAS4"/>
<dbReference type="RefSeq" id="WP_179445698.1">
    <property type="nucleotide sequence ID" value="NZ_JACBZS010000001.1"/>
</dbReference>
<feature type="region of interest" description="Disordered" evidence="1">
    <location>
        <begin position="527"/>
        <end position="546"/>
    </location>
</feature>
<reference evidence="4 5" key="1">
    <citation type="submission" date="2020-07" db="EMBL/GenBank/DDBJ databases">
        <title>Sequencing the genomes of 1000 actinobacteria strains.</title>
        <authorList>
            <person name="Klenk H.-P."/>
        </authorList>
    </citation>
    <scope>NUCLEOTIDE SEQUENCE [LARGE SCALE GENOMIC DNA]</scope>
    <source>
        <strain evidence="4 5">DSM 103164</strain>
    </source>
</reference>
<organism evidence="4 5">
    <name type="scientific">Naumannella cuiyingiana</name>
    <dbReference type="NCBI Taxonomy" id="1347891"/>
    <lineage>
        <taxon>Bacteria</taxon>
        <taxon>Bacillati</taxon>
        <taxon>Actinomycetota</taxon>
        <taxon>Actinomycetes</taxon>
        <taxon>Propionibacteriales</taxon>
        <taxon>Propionibacteriaceae</taxon>
        <taxon>Naumannella</taxon>
    </lineage>
</organism>
<feature type="compositionally biased region" description="Low complexity" evidence="1">
    <location>
        <begin position="531"/>
        <end position="541"/>
    </location>
</feature>
<proteinExistence type="predicted"/>